<dbReference type="SUPFAM" id="SSF47240">
    <property type="entry name" value="Ferritin-like"/>
    <property type="match status" value="1"/>
</dbReference>
<dbReference type="InterPro" id="IPR009040">
    <property type="entry name" value="Ferritin-like_diiron"/>
</dbReference>
<sequence>MASTLPEFIQQNYLAESNAALNSQIQLQLYATYIYLSQAFFCNREEVALENFALFFLTQSQKWMERTEKLFLLLSERNGFLTLGRIADQGRHDWFDGFMAMECAFHLEKTLNQSLLQLYQLANSNGDVYLCKLLKSHFLNRQVEIIKEMGGYLTNLRQLGAPENHLAESIFDKLTLAETTKEN</sequence>
<dbReference type="AlphaFoldDB" id="A0A8J6KUC7"/>
<dbReference type="PANTHER" id="PTHR11431:SF105">
    <property type="entry name" value="FERRITIN"/>
    <property type="match status" value="1"/>
</dbReference>
<dbReference type="CDD" id="cd01056">
    <property type="entry name" value="Euk_Ferritin"/>
    <property type="match status" value="1"/>
</dbReference>
<dbReference type="Gene3D" id="1.20.1260.10">
    <property type="match status" value="1"/>
</dbReference>
<dbReference type="GO" id="GO:0006879">
    <property type="term" value="P:intracellular iron ion homeostasis"/>
    <property type="evidence" value="ECO:0007669"/>
    <property type="project" value="UniProtKB-KW"/>
</dbReference>
<dbReference type="PROSITE" id="PS50905">
    <property type="entry name" value="FERRITIN_LIKE"/>
    <property type="match status" value="1"/>
</dbReference>
<proteinExistence type="inferred from homology"/>
<dbReference type="EMBL" id="JAATJU010022141">
    <property type="protein sequence ID" value="KAH0511883.1"/>
    <property type="molecule type" value="Genomic_DNA"/>
</dbReference>
<dbReference type="Proteomes" id="UP000710432">
    <property type="component" value="Unassembled WGS sequence"/>
</dbReference>
<dbReference type="GO" id="GO:0008199">
    <property type="term" value="F:ferric iron binding"/>
    <property type="evidence" value="ECO:0007669"/>
    <property type="project" value="InterPro"/>
</dbReference>
<organism evidence="8 9">
    <name type="scientific">Microtus ochrogaster</name>
    <name type="common">Prairie vole</name>
    <dbReference type="NCBI Taxonomy" id="79684"/>
    <lineage>
        <taxon>Eukaryota</taxon>
        <taxon>Metazoa</taxon>
        <taxon>Chordata</taxon>
        <taxon>Craniata</taxon>
        <taxon>Vertebrata</taxon>
        <taxon>Euteleostomi</taxon>
        <taxon>Mammalia</taxon>
        <taxon>Eutheria</taxon>
        <taxon>Euarchontoglires</taxon>
        <taxon>Glires</taxon>
        <taxon>Rodentia</taxon>
        <taxon>Myomorpha</taxon>
        <taxon>Muroidea</taxon>
        <taxon>Cricetidae</taxon>
        <taxon>Arvicolinae</taxon>
        <taxon>Microtus</taxon>
    </lineage>
</organism>
<comment type="function">
    <text evidence="6">Stores iron in a soluble, non-toxic, readily available form. Important for iron homeostasis. Iron is taken up in the ferrous form and deposited as ferric hydroxides after oxidation.</text>
</comment>
<protein>
    <recommendedName>
        <fullName evidence="6">Ferritin</fullName>
    </recommendedName>
</protein>
<feature type="binding site" evidence="5">
    <location>
        <position position="142"/>
    </location>
    <ligand>
        <name>Fe cation</name>
        <dbReference type="ChEBI" id="CHEBI:24875"/>
        <label>2</label>
    </ligand>
</feature>
<feature type="binding site" evidence="5">
    <location>
        <position position="108"/>
    </location>
    <ligand>
        <name>Fe cation</name>
        <dbReference type="ChEBI" id="CHEBI:24875"/>
        <label>2</label>
    </ligand>
</feature>
<evidence type="ECO:0000256" key="1">
    <source>
        <dbReference type="ARBA" id="ARBA00007513"/>
    </source>
</evidence>
<keyword evidence="2 6" id="KW-0409">Iron storage</keyword>
<evidence type="ECO:0000256" key="2">
    <source>
        <dbReference type="ARBA" id="ARBA00022434"/>
    </source>
</evidence>
<evidence type="ECO:0000256" key="6">
    <source>
        <dbReference type="RuleBase" id="RU361145"/>
    </source>
</evidence>
<evidence type="ECO:0000256" key="3">
    <source>
        <dbReference type="ARBA" id="ARBA00022723"/>
    </source>
</evidence>
<dbReference type="GO" id="GO:0006826">
    <property type="term" value="P:iron ion transport"/>
    <property type="evidence" value="ECO:0007669"/>
    <property type="project" value="InterPro"/>
</dbReference>
<evidence type="ECO:0000256" key="5">
    <source>
        <dbReference type="PIRSR" id="PIRSR601519-1"/>
    </source>
</evidence>
<feature type="domain" description="Ferritin-like diiron" evidence="7">
    <location>
        <begin position="11"/>
        <end position="160"/>
    </location>
</feature>
<evidence type="ECO:0000256" key="4">
    <source>
        <dbReference type="ARBA" id="ARBA00023004"/>
    </source>
</evidence>
<keyword evidence="3 5" id="KW-0479">Metal-binding</keyword>
<comment type="similarity">
    <text evidence="1 6">Belongs to the ferritin family.</text>
</comment>
<dbReference type="GO" id="GO:0008198">
    <property type="term" value="F:ferrous iron binding"/>
    <property type="evidence" value="ECO:0007669"/>
    <property type="project" value="TreeGrafter"/>
</dbReference>
<dbReference type="GO" id="GO:0005737">
    <property type="term" value="C:cytoplasm"/>
    <property type="evidence" value="ECO:0007669"/>
    <property type="project" value="TreeGrafter"/>
</dbReference>
<dbReference type="PANTHER" id="PTHR11431">
    <property type="entry name" value="FERRITIN"/>
    <property type="match status" value="1"/>
</dbReference>
<accession>A0A8J6KUC7</accession>
<dbReference type="InterPro" id="IPR009078">
    <property type="entry name" value="Ferritin-like_SF"/>
</dbReference>
<comment type="caution">
    <text evidence="8">The sequence shown here is derived from an EMBL/GenBank/DDBJ whole genome shotgun (WGS) entry which is preliminary data.</text>
</comment>
<evidence type="ECO:0000313" key="9">
    <source>
        <dbReference type="Proteomes" id="UP000710432"/>
    </source>
</evidence>
<dbReference type="Pfam" id="PF00210">
    <property type="entry name" value="Ferritin"/>
    <property type="match status" value="1"/>
</dbReference>
<evidence type="ECO:0000259" key="7">
    <source>
        <dbReference type="PROSITE" id="PS50905"/>
    </source>
</evidence>
<dbReference type="InterPro" id="IPR008331">
    <property type="entry name" value="Ferritin_DPS_dom"/>
</dbReference>
<dbReference type="InterPro" id="IPR012347">
    <property type="entry name" value="Ferritin-like"/>
</dbReference>
<dbReference type="FunFam" id="1.20.1260.10:FF:000002">
    <property type="entry name" value="Ferritin, mitochondrial"/>
    <property type="match status" value="1"/>
</dbReference>
<name>A0A8J6KUC7_MICOH</name>
<dbReference type="InterPro" id="IPR001519">
    <property type="entry name" value="Ferritin"/>
</dbReference>
<keyword evidence="4 5" id="KW-0408">Iron</keyword>
<evidence type="ECO:0000313" key="8">
    <source>
        <dbReference type="EMBL" id="KAH0511883.1"/>
    </source>
</evidence>
<reference evidence="8" key="1">
    <citation type="submission" date="2020-03" db="EMBL/GenBank/DDBJ databases">
        <title>Studies in the Genomics of Life Span.</title>
        <authorList>
            <person name="Glass D."/>
        </authorList>
    </citation>
    <scope>NUCLEOTIDE SEQUENCE</scope>
    <source>
        <strain evidence="8">LTLLF</strain>
        <tissue evidence="8">Muscle</tissue>
    </source>
</reference>
<gene>
    <name evidence="8" type="ORF">LTLLF_149710</name>
</gene>